<keyword evidence="3" id="KW-1185">Reference proteome</keyword>
<dbReference type="PROSITE" id="PS50853">
    <property type="entry name" value="FN3"/>
    <property type="match status" value="1"/>
</dbReference>
<dbReference type="EMBL" id="WJIE01000002">
    <property type="protein sequence ID" value="MRG91884.1"/>
    <property type="molecule type" value="Genomic_DNA"/>
</dbReference>
<protein>
    <recommendedName>
        <fullName evidence="1">Fibronectin type-III domain-containing protein</fullName>
    </recommendedName>
</protein>
<dbReference type="Proteomes" id="UP000440224">
    <property type="component" value="Unassembled WGS sequence"/>
</dbReference>
<organism evidence="2 3">
    <name type="scientific">Polyangium spumosum</name>
    <dbReference type="NCBI Taxonomy" id="889282"/>
    <lineage>
        <taxon>Bacteria</taxon>
        <taxon>Pseudomonadati</taxon>
        <taxon>Myxococcota</taxon>
        <taxon>Polyangia</taxon>
        <taxon>Polyangiales</taxon>
        <taxon>Polyangiaceae</taxon>
        <taxon>Polyangium</taxon>
    </lineage>
</organism>
<accession>A0A6N7PP33</accession>
<dbReference type="CDD" id="cd00063">
    <property type="entry name" value="FN3"/>
    <property type="match status" value="1"/>
</dbReference>
<evidence type="ECO:0000313" key="3">
    <source>
        <dbReference type="Proteomes" id="UP000440224"/>
    </source>
</evidence>
<comment type="caution">
    <text evidence="2">The sequence shown here is derived from an EMBL/GenBank/DDBJ whole genome shotgun (WGS) entry which is preliminary data.</text>
</comment>
<dbReference type="SUPFAM" id="SSF49265">
    <property type="entry name" value="Fibronectin type III"/>
    <property type="match status" value="1"/>
</dbReference>
<feature type="domain" description="Fibronectin type-III" evidence="1">
    <location>
        <begin position="351"/>
        <end position="438"/>
    </location>
</feature>
<gene>
    <name evidence="2" type="ORF">GF068_08095</name>
</gene>
<name>A0A6N7PP33_9BACT</name>
<dbReference type="OrthoDB" id="249335at2"/>
<dbReference type="RefSeq" id="WP_153818743.1">
    <property type="nucleotide sequence ID" value="NZ_WJIE01000002.1"/>
</dbReference>
<evidence type="ECO:0000259" key="1">
    <source>
        <dbReference type="PROSITE" id="PS50853"/>
    </source>
</evidence>
<reference evidence="2 3" key="1">
    <citation type="submission" date="2019-10" db="EMBL/GenBank/DDBJ databases">
        <title>A soil myxobacterium in the family Polyangiaceae.</title>
        <authorList>
            <person name="Li Y."/>
            <person name="Wang J."/>
        </authorList>
    </citation>
    <scope>NUCLEOTIDE SEQUENCE [LARGE SCALE GENOMIC DNA]</scope>
    <source>
        <strain evidence="2 3">DSM 14734</strain>
    </source>
</reference>
<dbReference type="Gene3D" id="2.60.40.10">
    <property type="entry name" value="Immunoglobulins"/>
    <property type="match status" value="1"/>
</dbReference>
<dbReference type="InterPro" id="IPR013783">
    <property type="entry name" value="Ig-like_fold"/>
</dbReference>
<dbReference type="PROSITE" id="PS51257">
    <property type="entry name" value="PROKAR_LIPOPROTEIN"/>
    <property type="match status" value="1"/>
</dbReference>
<proteinExistence type="predicted"/>
<dbReference type="AlphaFoldDB" id="A0A6N7PP33"/>
<sequence>MPFIRKGTGLLVAVVMVAACGGGEWFGRTDVDGANEEPIGVSTEALEIPCAAAPTLEALVACVRDAMPVRGSEGYVAPSATALAEIGDAVTRMMNGYCDFELGASIAPIMRLRTFTDGENGKKYCVMLEVVDGNGDGFVDRGWGTFIVDPSASRELSHQAPHPLSDLDTELEAVGLFKRTDARSFLLCGAHRHANGTRACDRDYQKADCAHDAGSMFFVASREIARFYGSRPHHQIQWHGMGTDTCEGVTAYLSPGMTGAPPADSPVRTLDAEVEAAHPTWSVKMPGSGTCTLNATDNVEGRHLNGVSPDSVCSTAATSTSGRFIHVEQKREARDPLLWVTPVTRAFPIPTPTPPTSVNATASGGGVTVSWVASTGASSYAVQRGTTSGGPYEVVANVSTTSWVDTNVVSRFRYYYVVTATNSRGTSAPSSQVVVRAR</sequence>
<dbReference type="InterPro" id="IPR003961">
    <property type="entry name" value="FN3_dom"/>
</dbReference>
<dbReference type="InterPro" id="IPR036116">
    <property type="entry name" value="FN3_sf"/>
</dbReference>
<evidence type="ECO:0000313" key="2">
    <source>
        <dbReference type="EMBL" id="MRG91884.1"/>
    </source>
</evidence>